<dbReference type="Proteomes" id="UP000680679">
    <property type="component" value="Plasmid pAt1"/>
</dbReference>
<name>A0ABM7QQZ2_9GAMM</name>
<dbReference type="CDD" id="cd00198">
    <property type="entry name" value="vWFA"/>
    <property type="match status" value="1"/>
</dbReference>
<accession>A0ABM7QQZ2</accession>
<feature type="compositionally biased region" description="Polar residues" evidence="1">
    <location>
        <begin position="188"/>
        <end position="203"/>
    </location>
</feature>
<keyword evidence="3" id="KW-0614">Plasmid</keyword>
<dbReference type="Pfam" id="PF00092">
    <property type="entry name" value="VWA"/>
    <property type="match status" value="1"/>
</dbReference>
<dbReference type="PANTHER" id="PTHR41248:SF1">
    <property type="entry name" value="NORD PROTEIN"/>
    <property type="match status" value="1"/>
</dbReference>
<dbReference type="InterPro" id="IPR036465">
    <property type="entry name" value="vWFA_dom_sf"/>
</dbReference>
<dbReference type="SMART" id="SM00327">
    <property type="entry name" value="VWA"/>
    <property type="match status" value="1"/>
</dbReference>
<reference evidence="3 4" key="1">
    <citation type="submission" date="2021-04" db="EMBL/GenBank/DDBJ databases">
        <title>Complete genome sequencing of Allochromatium tepidum strain NZ.</title>
        <authorList>
            <person name="Tsukatani Y."/>
            <person name="Mori H."/>
        </authorList>
    </citation>
    <scope>NUCLEOTIDE SEQUENCE [LARGE SCALE GENOMIC DNA]</scope>
    <source>
        <strain evidence="3 4">NZ</strain>
        <plasmid evidence="3 4">pAt1</plasmid>
    </source>
</reference>
<evidence type="ECO:0000259" key="2">
    <source>
        <dbReference type="PROSITE" id="PS50234"/>
    </source>
</evidence>
<geneLocation type="plasmid" evidence="3 4">
    <name>pAt1</name>
</geneLocation>
<dbReference type="InterPro" id="IPR051928">
    <property type="entry name" value="NorD/CobT"/>
</dbReference>
<dbReference type="PROSITE" id="PS50234">
    <property type="entry name" value="VWFA"/>
    <property type="match status" value="1"/>
</dbReference>
<feature type="region of interest" description="Disordered" evidence="1">
    <location>
        <begin position="144"/>
        <end position="224"/>
    </location>
</feature>
<keyword evidence="4" id="KW-1185">Reference proteome</keyword>
<organism evidence="3 4">
    <name type="scientific">Allochromatium tepidum</name>
    <dbReference type="NCBI Taxonomy" id="553982"/>
    <lineage>
        <taxon>Bacteria</taxon>
        <taxon>Pseudomonadati</taxon>
        <taxon>Pseudomonadota</taxon>
        <taxon>Gammaproteobacteria</taxon>
        <taxon>Chromatiales</taxon>
        <taxon>Chromatiaceae</taxon>
        <taxon>Allochromatium</taxon>
    </lineage>
</organism>
<dbReference type="EMBL" id="AP024564">
    <property type="protein sequence ID" value="BCU08328.1"/>
    <property type="molecule type" value="Genomic_DNA"/>
</dbReference>
<feature type="compositionally biased region" description="Polar residues" evidence="1">
    <location>
        <begin position="157"/>
        <end position="172"/>
    </location>
</feature>
<evidence type="ECO:0000256" key="1">
    <source>
        <dbReference type="SAM" id="MobiDB-lite"/>
    </source>
</evidence>
<dbReference type="Gene3D" id="3.40.50.410">
    <property type="entry name" value="von Willebrand factor, type A domain"/>
    <property type="match status" value="1"/>
</dbReference>
<dbReference type="SUPFAM" id="SSF53300">
    <property type="entry name" value="vWA-like"/>
    <property type="match status" value="1"/>
</dbReference>
<sequence length="517" mass="55571">MGVFQVFARQGPLAKHILNILEDVRIERALIAEFPGMARVLSDLVGHLFQEDPAAFAAPVLGDEPEVVLTSWLLISRRHRVLKQVALATVDRQAQSVFEATFPETFRRKLEALLGGLPYLRPGKEATEDTARMAQAVLDLIQAESQPQQPEPRPRTGDQNNGQGTDASSATDGASCDGSGRPDDASMDGNQSGDASSTQQTDVGQQQGASSGGGSTPSEQDQRATLRKLAAKGAGANNVSDDLATDLGDRLGRALAMEAGGCAAPTVSALPWERFWNGKGQYANLEVARALSGPLRQRLRTLLEGEARVRPRARMDGRRLMASRLARTAIGDGRVFRAQEEARTIAAAMHILVDASGSMTDGQIQEADTSALAIAEAVDVLPRVNLGVSAFHNGRLLSVLRHGERLSSARQRFHIPNGGGTPLAEALVSVSGILLNQKEEKKVMIVMTDGMPDDGTSNSRALVKRMRQDGMIVLGIGIGPDTGAFMQKIFEDYRVIHDVNGLREAIFQMAQKALLRH</sequence>
<evidence type="ECO:0000313" key="3">
    <source>
        <dbReference type="EMBL" id="BCU08328.1"/>
    </source>
</evidence>
<proteinExistence type="predicted"/>
<feature type="domain" description="VWFA" evidence="2">
    <location>
        <begin position="348"/>
        <end position="517"/>
    </location>
</feature>
<gene>
    <name evidence="3" type="ORF">Atep_30050</name>
</gene>
<dbReference type="PANTHER" id="PTHR41248">
    <property type="entry name" value="NORD PROTEIN"/>
    <property type="match status" value="1"/>
</dbReference>
<dbReference type="InterPro" id="IPR002035">
    <property type="entry name" value="VWF_A"/>
</dbReference>
<evidence type="ECO:0000313" key="4">
    <source>
        <dbReference type="Proteomes" id="UP000680679"/>
    </source>
</evidence>
<protein>
    <recommendedName>
        <fullName evidence="2">VWFA domain-containing protein</fullName>
    </recommendedName>
</protein>